<evidence type="ECO:0000256" key="2">
    <source>
        <dbReference type="ARBA" id="ARBA00023125"/>
    </source>
</evidence>
<evidence type="ECO:0000256" key="4">
    <source>
        <dbReference type="PROSITE-ProRule" id="PRU00335"/>
    </source>
</evidence>
<dbReference type="GO" id="GO:0003677">
    <property type="term" value="F:DNA binding"/>
    <property type="evidence" value="ECO:0007669"/>
    <property type="project" value="UniProtKB-UniRule"/>
</dbReference>
<evidence type="ECO:0000256" key="1">
    <source>
        <dbReference type="ARBA" id="ARBA00023015"/>
    </source>
</evidence>
<proteinExistence type="predicted"/>
<keyword evidence="3" id="KW-0804">Transcription</keyword>
<dbReference type="STRING" id="1003.SAMN04488541_103532"/>
<dbReference type="RefSeq" id="WP_091548701.1">
    <property type="nucleotide sequence ID" value="NZ_FONY01000035.1"/>
</dbReference>
<dbReference type="SUPFAM" id="SSF48498">
    <property type="entry name" value="Tetracyclin repressor-like, C-terminal domain"/>
    <property type="match status" value="1"/>
</dbReference>
<evidence type="ECO:0000313" key="6">
    <source>
        <dbReference type="EMBL" id="SFF44776.1"/>
    </source>
</evidence>
<dbReference type="Proteomes" id="UP000199513">
    <property type="component" value="Unassembled WGS sequence"/>
</dbReference>
<dbReference type="InterPro" id="IPR001647">
    <property type="entry name" value="HTH_TetR"/>
</dbReference>
<reference evidence="6 7" key="1">
    <citation type="submission" date="2016-10" db="EMBL/GenBank/DDBJ databases">
        <authorList>
            <person name="de Groot N.N."/>
        </authorList>
    </citation>
    <scope>NUCLEOTIDE SEQUENCE [LARGE SCALE GENOMIC DNA]</scope>
    <source>
        <strain>GEY</strain>
        <strain evidence="7">DSM 9560</strain>
    </source>
</reference>
<keyword evidence="7" id="KW-1185">Reference proteome</keyword>
<sequence>MGVLERKEREKIQRRNVIIDAAERVFFKEGIENASMDQVALEAELSKGTLYLYFKSKEELYKAIIIRGFIALKRKLKEAVVPAETGLQNVKAISNAYIEFSKQHLGYFNAILHFQNDLFDKRNMDSQHTIESLEGGNAVISVLINAIKKGIEDKSINPNINPIEVAFVLWSQITGLLQVIQRKMRIITYYYKIKDADLLDNYFYLLEKSLKA</sequence>
<dbReference type="InterPro" id="IPR009057">
    <property type="entry name" value="Homeodomain-like_sf"/>
</dbReference>
<protein>
    <submittedName>
        <fullName evidence="6">DNA-binding transcriptional regulator, AcrR family</fullName>
    </submittedName>
</protein>
<keyword evidence="1" id="KW-0805">Transcription regulation</keyword>
<evidence type="ECO:0000313" key="7">
    <source>
        <dbReference type="Proteomes" id="UP000199513"/>
    </source>
</evidence>
<name>A0A1I2IVM4_9BACT</name>
<dbReference type="Gene3D" id="1.10.10.60">
    <property type="entry name" value="Homeodomain-like"/>
    <property type="match status" value="1"/>
</dbReference>
<evidence type="ECO:0000256" key="3">
    <source>
        <dbReference type="ARBA" id="ARBA00023163"/>
    </source>
</evidence>
<keyword evidence="2 4" id="KW-0238">DNA-binding</keyword>
<dbReference type="FunFam" id="1.10.10.60:FF:000141">
    <property type="entry name" value="TetR family transcriptional regulator"/>
    <property type="match status" value="1"/>
</dbReference>
<accession>A0A1I2IVM4</accession>
<feature type="domain" description="HTH tetR-type" evidence="5">
    <location>
        <begin position="12"/>
        <end position="72"/>
    </location>
</feature>
<dbReference type="InterPro" id="IPR050624">
    <property type="entry name" value="HTH-type_Tx_Regulator"/>
</dbReference>
<dbReference type="PANTHER" id="PTHR43479">
    <property type="entry name" value="ACREF/ENVCD OPERON REPRESSOR-RELATED"/>
    <property type="match status" value="1"/>
</dbReference>
<evidence type="ECO:0000259" key="5">
    <source>
        <dbReference type="PROSITE" id="PS50977"/>
    </source>
</evidence>
<dbReference type="EMBL" id="FONY01000035">
    <property type="protein sequence ID" value="SFF44776.1"/>
    <property type="molecule type" value="Genomic_DNA"/>
</dbReference>
<dbReference type="Pfam" id="PF00440">
    <property type="entry name" value="TetR_N"/>
    <property type="match status" value="1"/>
</dbReference>
<organism evidence="6 7">
    <name type="scientific">Thermoflexibacter ruber</name>
    <dbReference type="NCBI Taxonomy" id="1003"/>
    <lineage>
        <taxon>Bacteria</taxon>
        <taxon>Pseudomonadati</taxon>
        <taxon>Bacteroidota</taxon>
        <taxon>Cytophagia</taxon>
        <taxon>Cytophagales</taxon>
        <taxon>Thermoflexibacteraceae</taxon>
        <taxon>Thermoflexibacter</taxon>
    </lineage>
</organism>
<dbReference type="InterPro" id="IPR023772">
    <property type="entry name" value="DNA-bd_HTH_TetR-type_CS"/>
</dbReference>
<dbReference type="AlphaFoldDB" id="A0A1I2IVM4"/>
<dbReference type="SUPFAM" id="SSF46689">
    <property type="entry name" value="Homeodomain-like"/>
    <property type="match status" value="1"/>
</dbReference>
<dbReference type="PANTHER" id="PTHR43479:SF11">
    <property type="entry name" value="ACREF_ENVCD OPERON REPRESSOR-RELATED"/>
    <property type="match status" value="1"/>
</dbReference>
<feature type="DNA-binding region" description="H-T-H motif" evidence="4">
    <location>
        <begin position="35"/>
        <end position="54"/>
    </location>
</feature>
<dbReference type="OrthoDB" id="6430772at2"/>
<dbReference type="PROSITE" id="PS01081">
    <property type="entry name" value="HTH_TETR_1"/>
    <property type="match status" value="1"/>
</dbReference>
<dbReference type="PROSITE" id="PS50977">
    <property type="entry name" value="HTH_TETR_2"/>
    <property type="match status" value="1"/>
</dbReference>
<dbReference type="InterPro" id="IPR036271">
    <property type="entry name" value="Tet_transcr_reg_TetR-rel_C_sf"/>
</dbReference>
<dbReference type="PRINTS" id="PR00455">
    <property type="entry name" value="HTHTETR"/>
</dbReference>
<gene>
    <name evidence="6" type="ORF">SAMN04488541_103532</name>
</gene>
<dbReference type="Gene3D" id="1.10.357.10">
    <property type="entry name" value="Tetracycline Repressor, domain 2"/>
    <property type="match status" value="1"/>
</dbReference>